<sequence>MSHWKPENLQILLGERHPERMFDHAIALVQEMDMEYVGLALHLHVPAQRAHVILYNNFPKEWNAHYQADRNFIEQDPIIALSRRSTVPVLWEDKLYDEAPEYRSLACSHGLRHGWTQSLHDHINHASQLSVARPEHKVSTLEFLTKSAQLLWLHNVLHELICEHHRRLMDPAPALTDRELEVTKWTADGKTASDIACILSLSQSTVNFHIRSVIAKLGVSNKTAAAAVAAARGLIWK</sequence>
<dbReference type="EMBL" id="CP030750">
    <property type="protein sequence ID" value="AXA26784.1"/>
    <property type="molecule type" value="Genomic_DNA"/>
</dbReference>
<dbReference type="SUPFAM" id="SSF75516">
    <property type="entry name" value="Pheromone-binding domain of LuxR-like quorum-sensing transcription factors"/>
    <property type="match status" value="1"/>
</dbReference>
<keyword evidence="2" id="KW-0238">DNA-binding</keyword>
<dbReference type="Gene3D" id="3.30.450.80">
    <property type="entry name" value="Transcription factor LuxR-like, autoinducer-binding domain"/>
    <property type="match status" value="1"/>
</dbReference>
<dbReference type="Pfam" id="PF03472">
    <property type="entry name" value="Autoind_bind"/>
    <property type="match status" value="1"/>
</dbReference>
<dbReference type="SUPFAM" id="SSF46894">
    <property type="entry name" value="C-terminal effector domain of the bipartite response regulators"/>
    <property type="match status" value="1"/>
</dbReference>
<dbReference type="InterPro" id="IPR036388">
    <property type="entry name" value="WH-like_DNA-bd_sf"/>
</dbReference>
<feature type="domain" description="HTH luxR-type" evidence="4">
    <location>
        <begin position="168"/>
        <end position="233"/>
    </location>
</feature>
<evidence type="ECO:0000313" key="5">
    <source>
        <dbReference type="EMBL" id="AXA26784.1"/>
    </source>
</evidence>
<dbReference type="SMART" id="SM00421">
    <property type="entry name" value="HTH_LUXR"/>
    <property type="match status" value="1"/>
</dbReference>
<evidence type="ECO:0000256" key="1">
    <source>
        <dbReference type="ARBA" id="ARBA00023015"/>
    </source>
</evidence>
<dbReference type="Proteomes" id="UP000251617">
    <property type="component" value="Chromosome"/>
</dbReference>
<dbReference type="InterPro" id="IPR016032">
    <property type="entry name" value="Sig_transdc_resp-reg_C-effctor"/>
</dbReference>
<dbReference type="PRINTS" id="PR00038">
    <property type="entry name" value="HTHLUXR"/>
</dbReference>
<protein>
    <submittedName>
        <fullName evidence="5">LuxR family transcriptional regulator</fullName>
    </submittedName>
</protein>
<dbReference type="InterPro" id="IPR000792">
    <property type="entry name" value="Tscrpt_reg_LuxR_C"/>
</dbReference>
<accession>A0AAD0LDQ8</accession>
<dbReference type="CDD" id="cd06170">
    <property type="entry name" value="LuxR_C_like"/>
    <property type="match status" value="1"/>
</dbReference>
<dbReference type="InterPro" id="IPR036693">
    <property type="entry name" value="TF_LuxR_autoind-bd_dom_sf"/>
</dbReference>
<dbReference type="AlphaFoldDB" id="A0AAD0LDQ8"/>
<dbReference type="RefSeq" id="WP_112899181.1">
    <property type="nucleotide sequence ID" value="NZ_CP030750.1"/>
</dbReference>
<reference evidence="5 6" key="1">
    <citation type="submission" date="2018-06" db="EMBL/GenBank/DDBJ databases">
        <title>The genome of Pseudomonas putida NX-1, a lignin degrader.</title>
        <authorList>
            <person name="Xu Z."/>
        </authorList>
    </citation>
    <scope>NUCLEOTIDE SEQUENCE [LARGE SCALE GENOMIC DNA]</scope>
    <source>
        <strain evidence="5 6">NX-1</strain>
    </source>
</reference>
<evidence type="ECO:0000256" key="2">
    <source>
        <dbReference type="ARBA" id="ARBA00023125"/>
    </source>
</evidence>
<dbReference type="PANTHER" id="PTHR44688">
    <property type="entry name" value="DNA-BINDING TRANSCRIPTIONAL ACTIVATOR DEVR_DOSR"/>
    <property type="match status" value="1"/>
</dbReference>
<keyword evidence="1" id="KW-0805">Transcription regulation</keyword>
<dbReference type="PANTHER" id="PTHR44688:SF16">
    <property type="entry name" value="DNA-BINDING TRANSCRIPTIONAL ACTIVATOR DEVR_DOSR"/>
    <property type="match status" value="1"/>
</dbReference>
<evidence type="ECO:0000259" key="4">
    <source>
        <dbReference type="PROSITE" id="PS50043"/>
    </source>
</evidence>
<dbReference type="Pfam" id="PF00196">
    <property type="entry name" value="GerE"/>
    <property type="match status" value="1"/>
</dbReference>
<proteinExistence type="predicted"/>
<dbReference type="PROSITE" id="PS00622">
    <property type="entry name" value="HTH_LUXR_1"/>
    <property type="match status" value="1"/>
</dbReference>
<dbReference type="GO" id="GO:0003677">
    <property type="term" value="F:DNA binding"/>
    <property type="evidence" value="ECO:0007669"/>
    <property type="project" value="UniProtKB-KW"/>
</dbReference>
<keyword evidence="3" id="KW-0804">Transcription</keyword>
<evidence type="ECO:0000256" key="3">
    <source>
        <dbReference type="ARBA" id="ARBA00023163"/>
    </source>
</evidence>
<gene>
    <name evidence="5" type="ORF">C1S65_22665</name>
</gene>
<organism evidence="5 6">
    <name type="scientific">Pseudomonas putida</name>
    <name type="common">Arthrobacter siderocapsulatus</name>
    <dbReference type="NCBI Taxonomy" id="303"/>
    <lineage>
        <taxon>Bacteria</taxon>
        <taxon>Pseudomonadati</taxon>
        <taxon>Pseudomonadota</taxon>
        <taxon>Gammaproteobacteria</taxon>
        <taxon>Pseudomonadales</taxon>
        <taxon>Pseudomonadaceae</taxon>
        <taxon>Pseudomonas</taxon>
    </lineage>
</organism>
<dbReference type="Gene3D" id="1.10.10.10">
    <property type="entry name" value="Winged helix-like DNA-binding domain superfamily/Winged helix DNA-binding domain"/>
    <property type="match status" value="1"/>
</dbReference>
<evidence type="ECO:0000313" key="6">
    <source>
        <dbReference type="Proteomes" id="UP000251617"/>
    </source>
</evidence>
<dbReference type="GO" id="GO:0006355">
    <property type="term" value="P:regulation of DNA-templated transcription"/>
    <property type="evidence" value="ECO:0007669"/>
    <property type="project" value="InterPro"/>
</dbReference>
<dbReference type="PROSITE" id="PS50043">
    <property type="entry name" value="HTH_LUXR_2"/>
    <property type="match status" value="1"/>
</dbReference>
<dbReference type="InterPro" id="IPR005143">
    <property type="entry name" value="TF_LuxR_autoind-bd_dom"/>
</dbReference>
<name>A0AAD0LDQ8_PSEPU</name>